<dbReference type="InterPro" id="IPR026444">
    <property type="entry name" value="Secre_tail"/>
</dbReference>
<protein>
    <submittedName>
        <fullName evidence="4">T9SS type A sorting domain-containing protein</fullName>
    </submittedName>
</protein>
<feature type="chain" id="PRO_5019093633" evidence="2">
    <location>
        <begin position="21"/>
        <end position="568"/>
    </location>
</feature>
<proteinExistence type="predicted"/>
<dbReference type="Gene3D" id="2.40.10.10">
    <property type="entry name" value="Trypsin-like serine proteases"/>
    <property type="match status" value="2"/>
</dbReference>
<dbReference type="Pfam" id="PF18962">
    <property type="entry name" value="Por_Secre_tail"/>
    <property type="match status" value="1"/>
</dbReference>
<dbReference type="InterPro" id="IPR009003">
    <property type="entry name" value="Peptidase_S1_PA"/>
</dbReference>
<reference evidence="4 5" key="1">
    <citation type="submission" date="2018-12" db="EMBL/GenBank/DDBJ databases">
        <title>Complete genome of Nonlabens sp. MJ115.</title>
        <authorList>
            <person name="Choi H.S."/>
            <person name="Jung J."/>
        </authorList>
    </citation>
    <scope>NUCLEOTIDE SEQUENCE [LARGE SCALE GENOMIC DNA]</scope>
    <source>
        <strain evidence="4 5">MJ115</strain>
    </source>
</reference>
<evidence type="ECO:0000256" key="1">
    <source>
        <dbReference type="ARBA" id="ARBA00022729"/>
    </source>
</evidence>
<evidence type="ECO:0000259" key="3">
    <source>
        <dbReference type="Pfam" id="PF18962"/>
    </source>
</evidence>
<accession>A0A3S9MWI0</accession>
<gene>
    <name evidence="4" type="ORF">EJ995_04750</name>
</gene>
<dbReference type="AlphaFoldDB" id="A0A3S9MWI0"/>
<dbReference type="NCBIfam" id="TIGR04183">
    <property type="entry name" value="Por_Secre_tail"/>
    <property type="match status" value="1"/>
</dbReference>
<feature type="signal peptide" evidence="2">
    <location>
        <begin position="1"/>
        <end position="20"/>
    </location>
</feature>
<dbReference type="InterPro" id="IPR043504">
    <property type="entry name" value="Peptidase_S1_PA_chymotrypsin"/>
</dbReference>
<dbReference type="SUPFAM" id="SSF50494">
    <property type="entry name" value="Trypsin-like serine proteases"/>
    <property type="match status" value="1"/>
</dbReference>
<evidence type="ECO:0000256" key="2">
    <source>
        <dbReference type="SAM" id="SignalP"/>
    </source>
</evidence>
<dbReference type="OrthoDB" id="9342482at2"/>
<dbReference type="RefSeq" id="WP_126446123.1">
    <property type="nucleotide sequence ID" value="NZ_CP034549.1"/>
</dbReference>
<dbReference type="EMBL" id="CP034549">
    <property type="protein sequence ID" value="AZQ43575.1"/>
    <property type="molecule type" value="Genomic_DNA"/>
</dbReference>
<evidence type="ECO:0000313" key="4">
    <source>
        <dbReference type="EMBL" id="AZQ43575.1"/>
    </source>
</evidence>
<name>A0A3S9MWI0_9FLAO</name>
<keyword evidence="1 2" id="KW-0732">Signal</keyword>
<sequence>MKFVSLIFVFAVIASLRVQAQVTNEVTPPSWSLTAKSEVAPIVLPAIDVDKLLLEDEQSSNNIAKPLRIGEAIEVNIDLYNAGAWTVLENGDRIWRQSIVSRGAKFMKATLDLYSLPQGAELFLYNDSRTDKIGPYTARENQENGVLGTWIVEGDHLWIEYYEPAAVSGFGRVSIDAITHGYVELPKQENFGKLNESGNCNVDVLCDPNAGSTGDKDWDDARDKYINSVARIIYNLNGSTFTCTGSMIANTGDDTTPYFLTANHCLGDVNNGAGSSYDASDWAFGFQWFTNTPDCATTAPTQGPQQPTRVLTGAALKANNDNSDMALFLLSQEPEEDWNIFYAGWDHSGDVPQEQLGIHHPGFDIMKLARNDQPAESVLLNFNGNSRTQVWQIADWDYGVTEGGSSGSFILNENDQIVGQLAGGFAACSGTNDNNDADFYGKFDVSWDFGSRSSQRLRDWLDPEDTGVEALDGSFFKDLEDEMQPPPPPPPNPEFDIFVFPNPSSGRYFVVSEEPTTYEIFNLNGQLIVEGSTNDLNDVIDISYAAKGIYIARVKNAGNTIVRKLIKQ</sequence>
<evidence type="ECO:0000313" key="5">
    <source>
        <dbReference type="Proteomes" id="UP000279600"/>
    </source>
</evidence>
<organism evidence="4 5">
    <name type="scientific">Nonlabens ponticola</name>
    <dbReference type="NCBI Taxonomy" id="2496866"/>
    <lineage>
        <taxon>Bacteria</taxon>
        <taxon>Pseudomonadati</taxon>
        <taxon>Bacteroidota</taxon>
        <taxon>Flavobacteriia</taxon>
        <taxon>Flavobacteriales</taxon>
        <taxon>Flavobacteriaceae</taxon>
        <taxon>Nonlabens</taxon>
    </lineage>
</organism>
<dbReference type="KEGG" id="noj:EJ995_04750"/>
<dbReference type="PANTHER" id="PTHR36234">
    <property type="entry name" value="LYSYL ENDOPEPTIDASE"/>
    <property type="match status" value="1"/>
</dbReference>
<feature type="domain" description="Secretion system C-terminal sorting" evidence="3">
    <location>
        <begin position="499"/>
        <end position="566"/>
    </location>
</feature>
<dbReference type="PANTHER" id="PTHR36234:SF5">
    <property type="entry name" value="LYSYL ENDOPEPTIDASE"/>
    <property type="match status" value="1"/>
</dbReference>
<dbReference type="Proteomes" id="UP000279600">
    <property type="component" value="Chromosome"/>
</dbReference>
<keyword evidence="5" id="KW-1185">Reference proteome</keyword>